<feature type="region of interest" description="Disordered" evidence="1">
    <location>
        <begin position="928"/>
        <end position="1062"/>
    </location>
</feature>
<dbReference type="RefSeq" id="XP_046008780.1">
    <property type="nucleotide sequence ID" value="XM_046162110.1"/>
</dbReference>
<feature type="compositionally biased region" description="Polar residues" evidence="1">
    <location>
        <begin position="184"/>
        <end position="208"/>
    </location>
</feature>
<dbReference type="GeneID" id="70191656"/>
<organism evidence="2 3">
    <name type="scientific">Microdochium trichocladiopsis</name>
    <dbReference type="NCBI Taxonomy" id="1682393"/>
    <lineage>
        <taxon>Eukaryota</taxon>
        <taxon>Fungi</taxon>
        <taxon>Dikarya</taxon>
        <taxon>Ascomycota</taxon>
        <taxon>Pezizomycotina</taxon>
        <taxon>Sordariomycetes</taxon>
        <taxon>Xylariomycetidae</taxon>
        <taxon>Xylariales</taxon>
        <taxon>Microdochiaceae</taxon>
        <taxon>Microdochium</taxon>
    </lineage>
</organism>
<dbReference type="Gene3D" id="1.25.40.10">
    <property type="entry name" value="Tetratricopeptide repeat domain"/>
    <property type="match status" value="1"/>
</dbReference>
<feature type="compositionally biased region" description="Basic and acidic residues" evidence="1">
    <location>
        <begin position="307"/>
        <end position="338"/>
    </location>
</feature>
<sequence length="1320" mass="146703">MRSGPDDPVVPTWIEAFGGPEDAPADRSASDSVAHDTPEVPVVTELGGASSQSPRPVKNDAAGIKSHENTKVDDTEADTATVTGKEQDSAKVVATEVQTVKADKQNPQLDPETMIKQLETRPISQDQLVAEVKGIYAGLLMVESKCIEVDNGQMPPEDGPLDVTKYLYIKAQKDATKEDKKPSTPESTKNLPATSQDLSATPGDSSTTPEEDSAHLPAHSDVSGKTAPLVGSPEDYLRAFRVALELYAKADGWPEYEQLAAVNAAEIDEDDRKKVIDGKYYLDIGNHLVNQLLRDLETAKTKAAEKEAEAKAKADQEAAQAKAEEEASQAKEDKKDSNPDLGATSAQPQASTKEVGSAPGDSGKATVDAAVDAVDLDEKKPKTKLPIFVDLRPLDDEDRYRKVGREWWVLISGRWIPSLSAEHYAALVALHRRCLDEHYDFFLASQHPSASPAISGLAVEYAMPARLWKHAIHAFLEVLRYRLPESQETMDHFIIMAYGMMASLEETVPRFRFTWIECKADLARYGMAIQEEDKKVQERWRDTAKEEYTQVVIDDPTVGRLYHHLAILVRARSSSPDAIFEANVSKLFYYTKSLIVKTPFYTARDSVLTVVNPIVDRNKKAAEEPASVPQTDQDHFLTAVAHLILASLEPEILRKNGHKDSRKDHIQAVYAALERIKVGEPLKTPRIRPSAKLGLLLCQLLLGIPPVDKRWSPMVAAWAPDLVTAEDRADSDAMANARDIHDATIELISTMVPYLLEDADTRDLRVWEFIYVILVFMRSLKTRPALLNWLGSAFHAEVIAPYLNMLLREDETRGRHAFESASQSELVTVCSPLNEKTKLGNYGLSTEDNIRNYLREQEEKRKAESAEITVTAGEVTAEETMATTEETTTSDTAHEMDGHTKTPGSEPLHANVLPEHFELSGLFFAKEADPEPRGKPLENPTADAVVGGCPTAPEATPAAAQTIEEPAVRHAQEVSLADSETYSQSGDGVLTDPEPEHEAMDENLENPVPKSEIEAQEKQQTEREAVEASLAEVERKEREAKEEEERKRREAKEAEEAEVRRQEGLLRDPPLFPNGWLKKSKYDFDEIRVCDYVQSFETYNDRSNQILRLAVQLFGIFFIFESDGEKRIWISVSGASSVPKPDPNKKMPKIVERDGGVRVVYVDPSSHAAELKKKEKLAREEERRKEKEMEKNAEATTEVATVFDEKAKGERPTDHVNAEGATEAVNIPAGAPARKAARALKAELTEDVLNQMPKVEKPANAIERWRAPIKTPGADKHVDEDGWTHVSDESYGDAETGPTVQMVQVETRSMISRLFWRREE</sequence>
<feature type="compositionally biased region" description="Low complexity" evidence="1">
    <location>
        <begin position="950"/>
        <end position="965"/>
    </location>
</feature>
<protein>
    <recommendedName>
        <fullName evidence="4">DNA/RNA-binding domain-containing protein</fullName>
    </recommendedName>
</protein>
<gene>
    <name evidence="2" type="ORF">B0I36DRAFT_417372</name>
</gene>
<evidence type="ECO:0000256" key="1">
    <source>
        <dbReference type="SAM" id="MobiDB-lite"/>
    </source>
</evidence>
<dbReference type="SUPFAM" id="SSF48452">
    <property type="entry name" value="TPR-like"/>
    <property type="match status" value="1"/>
</dbReference>
<feature type="region of interest" description="Disordered" evidence="1">
    <location>
        <begin position="1175"/>
        <end position="1196"/>
    </location>
</feature>
<feature type="compositionally biased region" description="Polar residues" evidence="1">
    <location>
        <begin position="344"/>
        <end position="354"/>
    </location>
</feature>
<dbReference type="EMBL" id="JAGTJQ010000009">
    <property type="protein sequence ID" value="KAH7025232.1"/>
    <property type="molecule type" value="Genomic_DNA"/>
</dbReference>
<feature type="compositionally biased region" description="Basic and acidic residues" evidence="1">
    <location>
        <begin position="174"/>
        <end position="183"/>
    </location>
</feature>
<dbReference type="PANTHER" id="PTHR15696">
    <property type="entry name" value="SMG-7 SUPPRESSOR WITH MORPHOLOGICAL EFFECT ON GENITALIA PROTEIN 7"/>
    <property type="match status" value="1"/>
</dbReference>
<dbReference type="InterPro" id="IPR011990">
    <property type="entry name" value="TPR-like_helical_dom_sf"/>
</dbReference>
<feature type="compositionally biased region" description="Basic and acidic residues" evidence="1">
    <location>
        <begin position="1175"/>
        <end position="1193"/>
    </location>
</feature>
<dbReference type="Proteomes" id="UP000756346">
    <property type="component" value="Unassembled WGS sequence"/>
</dbReference>
<feature type="region of interest" description="Disordered" evidence="1">
    <location>
        <begin position="1"/>
        <end position="89"/>
    </location>
</feature>
<dbReference type="PANTHER" id="PTHR15696:SF0">
    <property type="entry name" value="TELOMERASE-BINDING PROTEIN EST1A"/>
    <property type="match status" value="1"/>
</dbReference>
<evidence type="ECO:0000313" key="3">
    <source>
        <dbReference type="Proteomes" id="UP000756346"/>
    </source>
</evidence>
<dbReference type="GO" id="GO:0005697">
    <property type="term" value="C:telomerase holoenzyme complex"/>
    <property type="evidence" value="ECO:0007669"/>
    <property type="project" value="TreeGrafter"/>
</dbReference>
<dbReference type="GO" id="GO:0070034">
    <property type="term" value="F:telomerase RNA binding"/>
    <property type="evidence" value="ECO:0007669"/>
    <property type="project" value="TreeGrafter"/>
</dbReference>
<feature type="compositionally biased region" description="Basic and acidic residues" evidence="1">
    <location>
        <begin position="24"/>
        <end position="38"/>
    </location>
</feature>
<feature type="compositionally biased region" description="Basic and acidic residues" evidence="1">
    <location>
        <begin position="65"/>
        <end position="74"/>
    </location>
</feature>
<feature type="region of interest" description="Disordered" evidence="1">
    <location>
        <begin position="174"/>
        <end position="230"/>
    </location>
</feature>
<dbReference type="OrthoDB" id="5242713at2759"/>
<evidence type="ECO:0008006" key="4">
    <source>
        <dbReference type="Google" id="ProtNLM"/>
    </source>
</evidence>
<comment type="caution">
    <text evidence="2">The sequence shown here is derived from an EMBL/GenBank/DDBJ whole genome shotgun (WGS) entry which is preliminary data.</text>
</comment>
<dbReference type="GO" id="GO:0042162">
    <property type="term" value="F:telomeric DNA binding"/>
    <property type="evidence" value="ECO:0007669"/>
    <property type="project" value="TreeGrafter"/>
</dbReference>
<feature type="compositionally biased region" description="Low complexity" evidence="1">
    <location>
        <begin position="881"/>
        <end position="891"/>
    </location>
</feature>
<feature type="region of interest" description="Disordered" evidence="1">
    <location>
        <begin position="881"/>
        <end position="905"/>
    </location>
</feature>
<proteinExistence type="predicted"/>
<name>A0A9P8XYP7_9PEZI</name>
<evidence type="ECO:0000313" key="2">
    <source>
        <dbReference type="EMBL" id="KAH7025232.1"/>
    </source>
</evidence>
<dbReference type="GO" id="GO:0000184">
    <property type="term" value="P:nuclear-transcribed mRNA catabolic process, nonsense-mediated decay"/>
    <property type="evidence" value="ECO:0007669"/>
    <property type="project" value="TreeGrafter"/>
</dbReference>
<feature type="region of interest" description="Disordered" evidence="1">
    <location>
        <begin position="307"/>
        <end position="365"/>
    </location>
</feature>
<reference evidence="2" key="1">
    <citation type="journal article" date="2021" name="Nat. Commun.">
        <title>Genetic determinants of endophytism in the Arabidopsis root mycobiome.</title>
        <authorList>
            <person name="Mesny F."/>
            <person name="Miyauchi S."/>
            <person name="Thiergart T."/>
            <person name="Pickel B."/>
            <person name="Atanasova L."/>
            <person name="Karlsson M."/>
            <person name="Huettel B."/>
            <person name="Barry K.W."/>
            <person name="Haridas S."/>
            <person name="Chen C."/>
            <person name="Bauer D."/>
            <person name="Andreopoulos W."/>
            <person name="Pangilinan J."/>
            <person name="LaButti K."/>
            <person name="Riley R."/>
            <person name="Lipzen A."/>
            <person name="Clum A."/>
            <person name="Drula E."/>
            <person name="Henrissat B."/>
            <person name="Kohler A."/>
            <person name="Grigoriev I.V."/>
            <person name="Martin F.M."/>
            <person name="Hacquard S."/>
        </authorList>
    </citation>
    <scope>NUCLEOTIDE SEQUENCE</scope>
    <source>
        <strain evidence="2">MPI-CAGE-CH-0230</strain>
    </source>
</reference>
<feature type="compositionally biased region" description="Basic and acidic residues" evidence="1">
    <location>
        <begin position="1011"/>
        <end position="1062"/>
    </location>
</feature>
<accession>A0A9P8XYP7</accession>
<dbReference type="InterPro" id="IPR045153">
    <property type="entry name" value="Est1/Ebs1-like"/>
</dbReference>
<keyword evidence="3" id="KW-1185">Reference proteome</keyword>